<reference evidence="1" key="1">
    <citation type="journal article" date="2020" name="Nature">
        <title>Giant virus diversity and host interactions through global metagenomics.</title>
        <authorList>
            <person name="Schulz F."/>
            <person name="Roux S."/>
            <person name="Paez-Espino D."/>
            <person name="Jungbluth S."/>
            <person name="Walsh D.A."/>
            <person name="Denef V.J."/>
            <person name="McMahon K.D."/>
            <person name="Konstantinidis K.T."/>
            <person name="Eloe-Fadrosh E.A."/>
            <person name="Kyrpides N.C."/>
            <person name="Woyke T."/>
        </authorList>
    </citation>
    <scope>NUCLEOTIDE SEQUENCE</scope>
    <source>
        <strain evidence="1">GVMAG-M-3300001348-25</strain>
    </source>
</reference>
<accession>A0A6C0EIR9</accession>
<dbReference type="AlphaFoldDB" id="A0A6C0EIR9"/>
<evidence type="ECO:0008006" key="2">
    <source>
        <dbReference type="Google" id="ProtNLM"/>
    </source>
</evidence>
<evidence type="ECO:0000313" key="1">
    <source>
        <dbReference type="EMBL" id="QHT28189.1"/>
    </source>
</evidence>
<proteinExistence type="predicted"/>
<sequence length="855" mass="100373">MDLFQSKLTKSEWESIEVPVDHNEKQILQMIVDGYDDLNISKNNTLSMLGYLKINYNENIEKYIFDKYFLSTIKEHNKKYDLLIDTHNQFDEKNKIKKADMMRLEQNNSNKIPKENIFEFILLQLTYKMLRYINKENVRWLYYYYTLYHIIKYPIYLTNQMVINYISTLLRKYEEKISIVDMIAKSYDYIEKNEYILNYSNMELYKHQKQIYSIFKTNIEIPKLVLYIAPTATGKTLTPLGLSKTYKVIFVCAARHVGIALAKSAISVGKKVAFGFGCNCTEDIRLHYFAAKEYTKDWRTGGIRKVDNTIGDKVEIMICDIQSYIYAMYYMISFNKKEKIITYWDEPTISMDYDEHSCHEVIRNNWSKNIIPNVVLSSATLPKEGEIVDVLQDFKCKFPGARIHSIQSDDCKKTIPIINTEGYVELPHYNYTNYSQILSCVEHCESYPTILRYFDLCEVSRFIVYIHENKLCNSERYNIENIFNSIDDVQMKIIKTHYLELLKHINPENWKSIYDYFQESRDYRIKPNNNDVKGIVKSASVDTPTIFNKGGGILKRTQSIQPQPSKPIYKNESSYMSPSQHGVFITTRDAYTLTSGPTIYLAEDTEKIAKFCLKQANIPAGVMSSINQSILFNNKINSKIHILDKNVEDALAKEEGKEHKISEGRYSDDVKRMMREIKELSDLIKPVNIDEMYIPNKIRHLSRWTGTNEYDIKPYTSDITDNDIEDIMKMNVDNIWKVLIIMGIGLFSQNVPNDYTEKVKELAVAQKLYIIIADEDFIYGTNYQFCHGYISKDLSMTQEKIIQSMGRIGRNKLQHQYSVRIRDNNMISKIFQKEENKKEVFNMNRLFQTNEDDIM</sequence>
<dbReference type="EMBL" id="MN738853">
    <property type="protein sequence ID" value="QHT28189.1"/>
    <property type="molecule type" value="Genomic_DNA"/>
</dbReference>
<organism evidence="1">
    <name type="scientific">viral metagenome</name>
    <dbReference type="NCBI Taxonomy" id="1070528"/>
    <lineage>
        <taxon>unclassified sequences</taxon>
        <taxon>metagenomes</taxon>
        <taxon>organismal metagenomes</taxon>
    </lineage>
</organism>
<protein>
    <recommendedName>
        <fullName evidence="2">Helicase/UvrB N-terminal domain-containing protein</fullName>
    </recommendedName>
</protein>
<name>A0A6C0EIR9_9ZZZZ</name>